<dbReference type="Proteomes" id="UP000054498">
    <property type="component" value="Unassembled WGS sequence"/>
</dbReference>
<dbReference type="RefSeq" id="XP_013893223.1">
    <property type="nucleotide sequence ID" value="XM_014037769.1"/>
</dbReference>
<accession>A0A0D2KEI1</accession>
<evidence type="ECO:0000313" key="2">
    <source>
        <dbReference type="EMBL" id="KIY94203.1"/>
    </source>
</evidence>
<reference evidence="2 3" key="1">
    <citation type="journal article" date="2013" name="BMC Genomics">
        <title>Reconstruction of the lipid metabolism for the microalga Monoraphidium neglectum from its genome sequence reveals characteristics suitable for biofuel production.</title>
        <authorList>
            <person name="Bogen C."/>
            <person name="Al-Dilaimi A."/>
            <person name="Albersmeier A."/>
            <person name="Wichmann J."/>
            <person name="Grundmann M."/>
            <person name="Rupp O."/>
            <person name="Lauersen K.J."/>
            <person name="Blifernez-Klassen O."/>
            <person name="Kalinowski J."/>
            <person name="Goesmann A."/>
            <person name="Mussgnug J.H."/>
            <person name="Kruse O."/>
        </authorList>
    </citation>
    <scope>NUCLEOTIDE SEQUENCE [LARGE SCALE GENOMIC DNA]</scope>
    <source>
        <strain evidence="2 3">SAG 48.87</strain>
    </source>
</reference>
<dbReference type="EMBL" id="KK104249">
    <property type="protein sequence ID" value="KIY94203.1"/>
    <property type="molecule type" value="Genomic_DNA"/>
</dbReference>
<dbReference type="KEGG" id="mng:MNEG_13758"/>
<proteinExistence type="predicted"/>
<evidence type="ECO:0000256" key="1">
    <source>
        <dbReference type="SAM" id="MobiDB-lite"/>
    </source>
</evidence>
<dbReference type="OrthoDB" id="551993at2759"/>
<name>A0A0D2KEI1_9CHLO</name>
<gene>
    <name evidence="2" type="ORF">MNEG_13758</name>
</gene>
<sequence>MLNDIKKPKTRTLSFAAGLAPLLVESEEPACAKGVFRTSALIAATPHSPTDQKRNTDCSAGRSGGGGSGGGEGCGGIPPPPVLRFESWRHERGRRVGLALHFHVATSELAVRSDDGLEVTVVVYGASGHELEAHDLHVGAALRVLGCPITLRKADPRTAEWLEAEAALLRGHKRRLEEALSAFAPIVRGCGLECDSCGGQGHGHSGGGGCAPTHAHAGPGGAVNLRRLRDDIALLAGRLRQHKSKVPLPPELQSLVGEVAAAVAAAAATAAAAEAAEAAPEAAAETAVAAAAPPP</sequence>
<dbReference type="AlphaFoldDB" id="A0A0D2KEI1"/>
<feature type="compositionally biased region" description="Gly residues" evidence="1">
    <location>
        <begin position="62"/>
        <end position="76"/>
    </location>
</feature>
<keyword evidence="3" id="KW-1185">Reference proteome</keyword>
<organism evidence="2 3">
    <name type="scientific">Monoraphidium neglectum</name>
    <dbReference type="NCBI Taxonomy" id="145388"/>
    <lineage>
        <taxon>Eukaryota</taxon>
        <taxon>Viridiplantae</taxon>
        <taxon>Chlorophyta</taxon>
        <taxon>core chlorophytes</taxon>
        <taxon>Chlorophyceae</taxon>
        <taxon>CS clade</taxon>
        <taxon>Sphaeropleales</taxon>
        <taxon>Selenastraceae</taxon>
        <taxon>Monoraphidium</taxon>
    </lineage>
</organism>
<dbReference type="STRING" id="145388.A0A0D2KEI1"/>
<protein>
    <submittedName>
        <fullName evidence="2">Uncharacterized protein</fullName>
    </submittedName>
</protein>
<feature type="region of interest" description="Disordered" evidence="1">
    <location>
        <begin position="45"/>
        <end position="76"/>
    </location>
</feature>
<evidence type="ECO:0000313" key="3">
    <source>
        <dbReference type="Proteomes" id="UP000054498"/>
    </source>
</evidence>
<dbReference type="GeneID" id="25731252"/>